<accession>A0ABQ0A832</accession>
<dbReference type="InterPro" id="IPR016032">
    <property type="entry name" value="Sig_transdc_resp-reg_C-effctor"/>
</dbReference>
<name>A0ABQ0A832_9GAMM</name>
<dbReference type="CDD" id="cd17623">
    <property type="entry name" value="REC_OmpR_CpxR"/>
    <property type="match status" value="1"/>
</dbReference>
<dbReference type="InterPro" id="IPR011006">
    <property type="entry name" value="CheY-like_superfamily"/>
</dbReference>
<gene>
    <name evidence="12" type="ORF">NBRC116591_15870</name>
</gene>
<dbReference type="EMBL" id="BAABWN010000004">
    <property type="protein sequence ID" value="GAA6167777.1"/>
    <property type="molecule type" value="Genomic_DNA"/>
</dbReference>
<evidence type="ECO:0000256" key="5">
    <source>
        <dbReference type="ARBA" id="ARBA00023015"/>
    </source>
</evidence>
<keyword evidence="7" id="KW-0804">Transcription</keyword>
<dbReference type="InterPro" id="IPR036388">
    <property type="entry name" value="WH-like_DNA-bd_sf"/>
</dbReference>
<dbReference type="PANTHER" id="PTHR48111">
    <property type="entry name" value="REGULATOR OF RPOS"/>
    <property type="match status" value="1"/>
</dbReference>
<dbReference type="InterPro" id="IPR058124">
    <property type="entry name" value="CpxR-like_REC"/>
</dbReference>
<evidence type="ECO:0000256" key="1">
    <source>
        <dbReference type="ARBA" id="ARBA00004496"/>
    </source>
</evidence>
<evidence type="ECO:0000259" key="11">
    <source>
        <dbReference type="PROSITE" id="PS51755"/>
    </source>
</evidence>
<evidence type="ECO:0000313" key="12">
    <source>
        <dbReference type="EMBL" id="GAA6167777.1"/>
    </source>
</evidence>
<dbReference type="PROSITE" id="PS51755">
    <property type="entry name" value="OMPR_PHOB"/>
    <property type="match status" value="1"/>
</dbReference>
<keyword evidence="3 8" id="KW-0597">Phosphoprotein</keyword>
<dbReference type="InterPro" id="IPR001789">
    <property type="entry name" value="Sig_transdc_resp-reg_receiver"/>
</dbReference>
<dbReference type="Gene3D" id="1.10.10.10">
    <property type="entry name" value="Winged helix-like DNA-binding domain superfamily/Winged helix DNA-binding domain"/>
    <property type="match status" value="1"/>
</dbReference>
<evidence type="ECO:0000313" key="13">
    <source>
        <dbReference type="Proteomes" id="UP001465153"/>
    </source>
</evidence>
<dbReference type="CDD" id="cd00383">
    <property type="entry name" value="trans_reg_C"/>
    <property type="match status" value="1"/>
</dbReference>
<keyword evidence="13" id="KW-1185">Reference proteome</keyword>
<evidence type="ECO:0000256" key="8">
    <source>
        <dbReference type="PROSITE-ProRule" id="PRU00169"/>
    </source>
</evidence>
<evidence type="ECO:0000256" key="3">
    <source>
        <dbReference type="ARBA" id="ARBA00022553"/>
    </source>
</evidence>
<feature type="domain" description="Response regulatory" evidence="10">
    <location>
        <begin position="17"/>
        <end position="130"/>
    </location>
</feature>
<evidence type="ECO:0000256" key="4">
    <source>
        <dbReference type="ARBA" id="ARBA00023012"/>
    </source>
</evidence>
<dbReference type="InterPro" id="IPR039420">
    <property type="entry name" value="WalR-like"/>
</dbReference>
<feature type="DNA-binding region" description="OmpR/PhoB-type" evidence="9">
    <location>
        <begin position="143"/>
        <end position="242"/>
    </location>
</feature>
<keyword evidence="5" id="KW-0805">Transcription regulation</keyword>
<comment type="caution">
    <text evidence="12">The sequence shown here is derived from an EMBL/GenBank/DDBJ whole genome shotgun (WGS) entry which is preliminary data.</text>
</comment>
<dbReference type="SMART" id="SM00862">
    <property type="entry name" value="Trans_reg_C"/>
    <property type="match status" value="1"/>
</dbReference>
<keyword evidence="2" id="KW-0963">Cytoplasm</keyword>
<evidence type="ECO:0000256" key="2">
    <source>
        <dbReference type="ARBA" id="ARBA00022490"/>
    </source>
</evidence>
<feature type="modified residue" description="4-aspartylphosphate" evidence="8">
    <location>
        <position position="66"/>
    </location>
</feature>
<dbReference type="SUPFAM" id="SSF52172">
    <property type="entry name" value="CheY-like"/>
    <property type="match status" value="1"/>
</dbReference>
<comment type="subcellular location">
    <subcellularLocation>
        <location evidence="1">Cytoplasm</location>
    </subcellularLocation>
</comment>
<evidence type="ECO:0000256" key="6">
    <source>
        <dbReference type="ARBA" id="ARBA00023125"/>
    </source>
</evidence>
<keyword evidence="6 9" id="KW-0238">DNA-binding</keyword>
<dbReference type="Proteomes" id="UP001465153">
    <property type="component" value="Unassembled WGS sequence"/>
</dbReference>
<evidence type="ECO:0000259" key="10">
    <source>
        <dbReference type="PROSITE" id="PS50110"/>
    </source>
</evidence>
<protein>
    <submittedName>
        <fullName evidence="12">Response regulator transcription factor</fullName>
    </submittedName>
</protein>
<sequence length="247" mass="27386">MTKGINNFDEVIRNMNSILLVDDDMDLCNLLEEYLSEEGFKVTTANDGAAGLAQARENQFDAIVLDVMLPIHSGFEVLNKVRDFSNVPILMLTAKGDSIDRIVGLDMGADDYLPKPCNPRELVARINAVLRRLDKKREGPQNPDFLQVNGITLNRGNRSCSFQGKALNITGAEFSILDQLMSKAGNILSKEVLTERALSRKLTPYDRSIDVHVSNIRKKLSSIGVDKDQIINVRGAGYMFTVTEPAE</sequence>
<dbReference type="InterPro" id="IPR001867">
    <property type="entry name" value="OmpR/PhoB-type_DNA-bd"/>
</dbReference>
<organism evidence="12 13">
    <name type="scientific">Sessilibacter corallicola</name>
    <dbReference type="NCBI Taxonomy" id="2904075"/>
    <lineage>
        <taxon>Bacteria</taxon>
        <taxon>Pseudomonadati</taxon>
        <taxon>Pseudomonadota</taxon>
        <taxon>Gammaproteobacteria</taxon>
        <taxon>Cellvibrionales</taxon>
        <taxon>Cellvibrionaceae</taxon>
        <taxon>Sessilibacter</taxon>
    </lineage>
</organism>
<reference evidence="12 13" key="1">
    <citation type="submission" date="2024-04" db="EMBL/GenBank/DDBJ databases">
        <title>Draft genome sequence of Sessilibacter corallicola NBRC 116591.</title>
        <authorList>
            <person name="Miyakawa T."/>
            <person name="Kusuya Y."/>
            <person name="Miura T."/>
        </authorList>
    </citation>
    <scope>NUCLEOTIDE SEQUENCE [LARGE SCALE GENOMIC DNA]</scope>
    <source>
        <strain evidence="12 13">KU-00831-HH</strain>
    </source>
</reference>
<evidence type="ECO:0000256" key="9">
    <source>
        <dbReference type="PROSITE-ProRule" id="PRU01091"/>
    </source>
</evidence>
<proteinExistence type="predicted"/>
<dbReference type="PANTHER" id="PTHR48111:SF39">
    <property type="entry name" value="TRANSCRIPTIONAL REGULATORY PROTEIN CPXR"/>
    <property type="match status" value="1"/>
</dbReference>
<dbReference type="RefSeq" id="WP_353302416.1">
    <property type="nucleotide sequence ID" value="NZ_BAABWN010000004.1"/>
</dbReference>
<dbReference type="PROSITE" id="PS50110">
    <property type="entry name" value="RESPONSE_REGULATORY"/>
    <property type="match status" value="1"/>
</dbReference>
<dbReference type="Pfam" id="PF00072">
    <property type="entry name" value="Response_reg"/>
    <property type="match status" value="1"/>
</dbReference>
<dbReference type="Gene3D" id="3.40.50.2300">
    <property type="match status" value="1"/>
</dbReference>
<feature type="domain" description="OmpR/PhoB-type" evidence="11">
    <location>
        <begin position="143"/>
        <end position="242"/>
    </location>
</feature>
<dbReference type="SUPFAM" id="SSF46894">
    <property type="entry name" value="C-terminal effector domain of the bipartite response regulators"/>
    <property type="match status" value="1"/>
</dbReference>
<dbReference type="Pfam" id="PF00486">
    <property type="entry name" value="Trans_reg_C"/>
    <property type="match status" value="1"/>
</dbReference>
<keyword evidence="4" id="KW-0902">Two-component regulatory system</keyword>
<dbReference type="Gene3D" id="6.10.250.690">
    <property type="match status" value="1"/>
</dbReference>
<evidence type="ECO:0000256" key="7">
    <source>
        <dbReference type="ARBA" id="ARBA00023163"/>
    </source>
</evidence>
<dbReference type="SMART" id="SM00448">
    <property type="entry name" value="REC"/>
    <property type="match status" value="1"/>
</dbReference>